<accession>A0A0C3QEC1</accession>
<reference evidence="2 3" key="1">
    <citation type="submission" date="2014-04" db="EMBL/GenBank/DDBJ databases">
        <authorList>
            <consortium name="DOE Joint Genome Institute"/>
            <person name="Kuo A."/>
            <person name="Girlanda M."/>
            <person name="Perotto S."/>
            <person name="Kohler A."/>
            <person name="Nagy L.G."/>
            <person name="Floudas D."/>
            <person name="Copeland A."/>
            <person name="Barry K.W."/>
            <person name="Cichocki N."/>
            <person name="Veneault-Fourrey C."/>
            <person name="LaButti K."/>
            <person name="Lindquist E.A."/>
            <person name="Lipzen A."/>
            <person name="Lundell T."/>
            <person name="Morin E."/>
            <person name="Murat C."/>
            <person name="Sun H."/>
            <person name="Tunlid A."/>
            <person name="Henrissat B."/>
            <person name="Grigoriev I.V."/>
            <person name="Hibbett D.S."/>
            <person name="Martin F."/>
            <person name="Nordberg H.P."/>
            <person name="Cantor M.N."/>
            <person name="Hua S.X."/>
        </authorList>
    </citation>
    <scope>NUCLEOTIDE SEQUENCE [LARGE SCALE GENOMIC DNA]</scope>
    <source>
        <strain evidence="2 3">MUT 4182</strain>
    </source>
</reference>
<dbReference type="InterPro" id="IPR036047">
    <property type="entry name" value="F-box-like_dom_sf"/>
</dbReference>
<dbReference type="HOGENOM" id="CLU_026179_0_0_1"/>
<proteinExistence type="predicted"/>
<dbReference type="SUPFAM" id="SSF81383">
    <property type="entry name" value="F-box domain"/>
    <property type="match status" value="1"/>
</dbReference>
<evidence type="ECO:0000259" key="1">
    <source>
        <dbReference type="PROSITE" id="PS50181"/>
    </source>
</evidence>
<name>A0A0C3QEC1_9AGAM</name>
<evidence type="ECO:0000313" key="2">
    <source>
        <dbReference type="EMBL" id="KIO24196.1"/>
    </source>
</evidence>
<gene>
    <name evidence="2" type="ORF">M407DRAFT_26391</name>
</gene>
<dbReference type="OrthoDB" id="3207878at2759"/>
<organism evidence="2 3">
    <name type="scientific">Tulasnella calospora MUT 4182</name>
    <dbReference type="NCBI Taxonomy" id="1051891"/>
    <lineage>
        <taxon>Eukaryota</taxon>
        <taxon>Fungi</taxon>
        <taxon>Dikarya</taxon>
        <taxon>Basidiomycota</taxon>
        <taxon>Agaricomycotina</taxon>
        <taxon>Agaricomycetes</taxon>
        <taxon>Cantharellales</taxon>
        <taxon>Tulasnellaceae</taxon>
        <taxon>Tulasnella</taxon>
    </lineage>
</organism>
<dbReference type="Proteomes" id="UP000054248">
    <property type="component" value="Unassembled WGS sequence"/>
</dbReference>
<dbReference type="InterPro" id="IPR001810">
    <property type="entry name" value="F-box_dom"/>
</dbReference>
<sequence>MQVQTSRQDYRPTSYDTSSPFKIRYNSIAARSRGTIRLTESGQVGPNAGDVVSTDEVPQRKISFLDLPTDIFLRLLEWLEMPDILNLRRACKWLKTFARLHATWVFLATYHVIGKNLPWPAWALPLLEVPSATLEHLTLRALRMRRLWDCGSQKTERKLSRFIQRPRESITWICLIRSRWLLIQQNGATLELWDLEDVEYKRPNLIIDSFEGIVDGSVVRSNGEFAVTTMISTRYEDTSLAKTAVALLTSSFVASLDLARSDPQQAFAIQLKRHVVAVATAWSVDLYWRETILTALQSAGGGVAPIQPFQRLTYFPGYPRKTPIEAAIPSAHFLANNPGFASLPSGEDTILLCSQGNISGQILHVAQLTEITPRGPPTYRMLPPDVLFRSDPYTMLFYDLGQSGRRSVFVVDDRRGLSLCGVSVPLDLSGQARGPAKMDYIGRWCITDSSSKDLVYHVAFEEATGTCAVAMGSGRVWIEDLTASEIITQNTSRDLDISAETVTPRADIAWPGTHPLPWPAVIREPEHHLSLVEASSGDWSADVETYYPSKNRTDCFGGATWFVNQALNIPGPATSLFFNVPTTRWPISSDVEIIGTGDRLLAVQRSYDDDSYAVVLFDQGVRLDDVVKRLREGHTGFDLPGNEVPFDSRPLERYITWRRRIEPLSVPRLW</sequence>
<protein>
    <recommendedName>
        <fullName evidence="1">F-box domain-containing protein</fullName>
    </recommendedName>
</protein>
<dbReference type="AlphaFoldDB" id="A0A0C3QEC1"/>
<keyword evidence="3" id="KW-1185">Reference proteome</keyword>
<dbReference type="PROSITE" id="PS50181">
    <property type="entry name" value="FBOX"/>
    <property type="match status" value="1"/>
</dbReference>
<dbReference type="EMBL" id="KN823066">
    <property type="protein sequence ID" value="KIO24196.1"/>
    <property type="molecule type" value="Genomic_DNA"/>
</dbReference>
<reference evidence="3" key="2">
    <citation type="submission" date="2015-01" db="EMBL/GenBank/DDBJ databases">
        <title>Evolutionary Origins and Diversification of the Mycorrhizal Mutualists.</title>
        <authorList>
            <consortium name="DOE Joint Genome Institute"/>
            <consortium name="Mycorrhizal Genomics Consortium"/>
            <person name="Kohler A."/>
            <person name="Kuo A."/>
            <person name="Nagy L.G."/>
            <person name="Floudas D."/>
            <person name="Copeland A."/>
            <person name="Barry K.W."/>
            <person name="Cichocki N."/>
            <person name="Veneault-Fourrey C."/>
            <person name="LaButti K."/>
            <person name="Lindquist E.A."/>
            <person name="Lipzen A."/>
            <person name="Lundell T."/>
            <person name="Morin E."/>
            <person name="Murat C."/>
            <person name="Riley R."/>
            <person name="Ohm R."/>
            <person name="Sun H."/>
            <person name="Tunlid A."/>
            <person name="Henrissat B."/>
            <person name="Grigoriev I.V."/>
            <person name="Hibbett D.S."/>
            <person name="Martin F."/>
        </authorList>
    </citation>
    <scope>NUCLEOTIDE SEQUENCE [LARGE SCALE GENOMIC DNA]</scope>
    <source>
        <strain evidence="3">MUT 4182</strain>
    </source>
</reference>
<feature type="domain" description="F-box" evidence="1">
    <location>
        <begin position="61"/>
        <end position="107"/>
    </location>
</feature>
<evidence type="ECO:0000313" key="3">
    <source>
        <dbReference type="Proteomes" id="UP000054248"/>
    </source>
</evidence>